<dbReference type="Proteomes" id="UP000757461">
    <property type="component" value="Unassembled WGS sequence"/>
</dbReference>
<evidence type="ECO:0000313" key="3">
    <source>
        <dbReference type="Proteomes" id="UP000757461"/>
    </source>
</evidence>
<gene>
    <name evidence="2" type="ORF">HXN33_07545</name>
</gene>
<accession>A0A930HYS1</accession>
<dbReference type="EMBL" id="JABZSQ010000138">
    <property type="protein sequence ID" value="MBF1415419.1"/>
    <property type="molecule type" value="Genomic_DNA"/>
</dbReference>
<evidence type="ECO:0000256" key="1">
    <source>
        <dbReference type="SAM" id="SignalP"/>
    </source>
</evidence>
<feature type="signal peptide" evidence="1">
    <location>
        <begin position="1"/>
        <end position="22"/>
    </location>
</feature>
<proteinExistence type="predicted"/>
<dbReference type="AlphaFoldDB" id="A0A930HYS1"/>
<organism evidence="2 3">
    <name type="scientific">Prevotella histicola</name>
    <dbReference type="NCBI Taxonomy" id="470565"/>
    <lineage>
        <taxon>Bacteria</taxon>
        <taxon>Pseudomonadati</taxon>
        <taxon>Bacteroidota</taxon>
        <taxon>Bacteroidia</taxon>
        <taxon>Bacteroidales</taxon>
        <taxon>Prevotellaceae</taxon>
        <taxon>Prevotella</taxon>
    </lineage>
</organism>
<evidence type="ECO:0000313" key="2">
    <source>
        <dbReference type="EMBL" id="MBF1415419.1"/>
    </source>
</evidence>
<reference evidence="2" key="1">
    <citation type="submission" date="2020-04" db="EMBL/GenBank/DDBJ databases">
        <title>Deep metagenomics examines the oral microbiome during advanced dental caries in children, revealing novel taxa and co-occurrences with host molecules.</title>
        <authorList>
            <person name="Baker J.L."/>
            <person name="Morton J.T."/>
            <person name="Dinis M."/>
            <person name="Alvarez R."/>
            <person name="Tran N.C."/>
            <person name="Knight R."/>
            <person name="Edlund A."/>
        </authorList>
    </citation>
    <scope>NUCLEOTIDE SEQUENCE</scope>
    <source>
        <strain evidence="2">JCVI_25_bin.9</strain>
    </source>
</reference>
<protein>
    <submittedName>
        <fullName evidence="2">Uncharacterized protein</fullName>
    </submittedName>
</protein>
<comment type="caution">
    <text evidence="2">The sequence shown here is derived from an EMBL/GenBank/DDBJ whole genome shotgun (WGS) entry which is preliminary data.</text>
</comment>
<keyword evidence="1" id="KW-0732">Signal</keyword>
<sequence>MQRLIRLALFAIMMASVTAGFAQENTTFERDQARMRQIDAEARRAMQQRRYDRRYDRKRSSTAWNRGQWVWDGGRWVWVPSSRQQNPYGSSVPAHQHRFDDGRCYMCGIRKDDAKKWEKRMRKRYDKRCYKYKRYDDDDDDDDD</sequence>
<dbReference type="RefSeq" id="WP_156098329.1">
    <property type="nucleotide sequence ID" value="NZ_CAKAQX010000014.1"/>
</dbReference>
<name>A0A930HYS1_9BACT</name>
<feature type="chain" id="PRO_5037756101" evidence="1">
    <location>
        <begin position="23"/>
        <end position="144"/>
    </location>
</feature>